<reference evidence="1 2" key="1">
    <citation type="submission" date="2020-10" db="EMBL/GenBank/DDBJ databases">
        <title>The Coptis chinensis genome and diversification of protoberbering-type alkaloids.</title>
        <authorList>
            <person name="Wang B."/>
            <person name="Shu S."/>
            <person name="Song C."/>
            <person name="Liu Y."/>
        </authorList>
    </citation>
    <scope>NUCLEOTIDE SEQUENCE [LARGE SCALE GENOMIC DNA]</scope>
    <source>
        <strain evidence="1">HL-2020</strain>
        <tissue evidence="1">Leaf</tissue>
    </source>
</reference>
<proteinExistence type="predicted"/>
<comment type="caution">
    <text evidence="1">The sequence shown here is derived from an EMBL/GenBank/DDBJ whole genome shotgun (WGS) entry which is preliminary data.</text>
</comment>
<dbReference type="Proteomes" id="UP000631114">
    <property type="component" value="Unassembled WGS sequence"/>
</dbReference>
<evidence type="ECO:0000313" key="2">
    <source>
        <dbReference type="Proteomes" id="UP000631114"/>
    </source>
</evidence>
<protein>
    <submittedName>
        <fullName evidence="1">Uncharacterized protein</fullName>
    </submittedName>
</protein>
<accession>A0A835H9D7</accession>
<sequence>MGGQENRRELGFFHGNDMGNSENGKAPWEGVRERCQSEWTEFRNRLADAEKKYFAQVGKMTEKQKKSCVLALALFHQLSLALASTTTSSKLSVTLAFAVTELVEGKPDWITSWVGVSTQPVVEVVQMIGDDIRGYLVGLLYYL</sequence>
<gene>
    <name evidence="1" type="ORF">IFM89_034793</name>
</gene>
<organism evidence="1 2">
    <name type="scientific">Coptis chinensis</name>
    <dbReference type="NCBI Taxonomy" id="261450"/>
    <lineage>
        <taxon>Eukaryota</taxon>
        <taxon>Viridiplantae</taxon>
        <taxon>Streptophyta</taxon>
        <taxon>Embryophyta</taxon>
        <taxon>Tracheophyta</taxon>
        <taxon>Spermatophyta</taxon>
        <taxon>Magnoliopsida</taxon>
        <taxon>Ranunculales</taxon>
        <taxon>Ranunculaceae</taxon>
        <taxon>Coptidoideae</taxon>
        <taxon>Coptis</taxon>
    </lineage>
</organism>
<evidence type="ECO:0000313" key="1">
    <source>
        <dbReference type="EMBL" id="KAF9594810.1"/>
    </source>
</evidence>
<dbReference type="AlphaFoldDB" id="A0A835H9D7"/>
<dbReference type="EMBL" id="JADFTS010000008">
    <property type="protein sequence ID" value="KAF9594810.1"/>
    <property type="molecule type" value="Genomic_DNA"/>
</dbReference>
<keyword evidence="2" id="KW-1185">Reference proteome</keyword>
<dbReference type="OrthoDB" id="1433466at2759"/>
<name>A0A835H9D7_9MAGN</name>